<organism evidence="2 3">
    <name type="scientific">Eleginops maclovinus</name>
    <name type="common">Patagonian blennie</name>
    <name type="synonym">Eleginus maclovinus</name>
    <dbReference type="NCBI Taxonomy" id="56733"/>
    <lineage>
        <taxon>Eukaryota</taxon>
        <taxon>Metazoa</taxon>
        <taxon>Chordata</taxon>
        <taxon>Craniata</taxon>
        <taxon>Vertebrata</taxon>
        <taxon>Euteleostomi</taxon>
        <taxon>Actinopterygii</taxon>
        <taxon>Neopterygii</taxon>
        <taxon>Teleostei</taxon>
        <taxon>Neoteleostei</taxon>
        <taxon>Acanthomorphata</taxon>
        <taxon>Eupercaria</taxon>
        <taxon>Perciformes</taxon>
        <taxon>Notothenioidei</taxon>
        <taxon>Eleginopidae</taxon>
        <taxon>Eleginops</taxon>
    </lineage>
</organism>
<sequence>MRGGDEINQRLSVWEIGVDGVGRKSEQDENGRPAVRDCSSADKHSTAGDSSTTEANICTEKNEKDRELLEAQKHTPKHLIINLLSHPSLHALTPPHLGITRSHICDNATAA</sequence>
<gene>
    <name evidence="2" type="ORF">PBY51_000709</name>
</gene>
<accession>A0AAN8AKV1</accession>
<dbReference type="AlphaFoldDB" id="A0AAN8AKV1"/>
<reference evidence="2 3" key="2">
    <citation type="journal article" date="2023" name="Mol. Biol. Evol.">
        <title>Genomics of Secondarily Temperate Adaptation in the Only Non-Antarctic Icefish.</title>
        <authorList>
            <person name="Rivera-Colon A.G."/>
            <person name="Rayamajhi N."/>
            <person name="Minhas B.F."/>
            <person name="Madrigal G."/>
            <person name="Bilyk K.T."/>
            <person name="Yoon V."/>
            <person name="Hune M."/>
            <person name="Gregory S."/>
            <person name="Cheng C.H.C."/>
            <person name="Catchen J.M."/>
        </authorList>
    </citation>
    <scope>NUCLEOTIDE SEQUENCE [LARGE SCALE GENOMIC DNA]</scope>
    <source>
        <strain evidence="2">JMC-PN-2008</strain>
    </source>
</reference>
<dbReference type="Proteomes" id="UP001346869">
    <property type="component" value="Unassembled WGS sequence"/>
</dbReference>
<proteinExistence type="predicted"/>
<feature type="compositionally biased region" description="Polar residues" evidence="1">
    <location>
        <begin position="47"/>
        <end position="56"/>
    </location>
</feature>
<keyword evidence="3" id="KW-1185">Reference proteome</keyword>
<comment type="caution">
    <text evidence="2">The sequence shown here is derived from an EMBL/GenBank/DDBJ whole genome shotgun (WGS) entry which is preliminary data.</text>
</comment>
<evidence type="ECO:0000313" key="3">
    <source>
        <dbReference type="Proteomes" id="UP001346869"/>
    </source>
</evidence>
<reference evidence="2 3" key="1">
    <citation type="journal article" date="2023" name="Genes (Basel)">
        <title>Chromosome-Level Genome Assembly and Circadian Gene Repertoire of the Patagonia Blennie Eleginops maclovinus-The Closest Ancestral Proxy of Antarctic Cryonotothenioids.</title>
        <authorList>
            <person name="Cheng C.C."/>
            <person name="Rivera-Colon A.G."/>
            <person name="Minhas B.F."/>
            <person name="Wilson L."/>
            <person name="Rayamajhi N."/>
            <person name="Vargas-Chacoff L."/>
            <person name="Catchen J.M."/>
        </authorList>
    </citation>
    <scope>NUCLEOTIDE SEQUENCE [LARGE SCALE GENOMIC DNA]</scope>
    <source>
        <strain evidence="2">JMC-PN-2008</strain>
    </source>
</reference>
<feature type="region of interest" description="Disordered" evidence="1">
    <location>
        <begin position="19"/>
        <end position="59"/>
    </location>
</feature>
<feature type="compositionally biased region" description="Basic and acidic residues" evidence="1">
    <location>
        <begin position="21"/>
        <end position="46"/>
    </location>
</feature>
<protein>
    <submittedName>
        <fullName evidence="2">Uncharacterized protein</fullName>
    </submittedName>
</protein>
<name>A0AAN8AKV1_ELEMC</name>
<dbReference type="EMBL" id="JAUZQC010000011">
    <property type="protein sequence ID" value="KAK5863698.1"/>
    <property type="molecule type" value="Genomic_DNA"/>
</dbReference>
<evidence type="ECO:0000313" key="2">
    <source>
        <dbReference type="EMBL" id="KAK5863698.1"/>
    </source>
</evidence>
<evidence type="ECO:0000256" key="1">
    <source>
        <dbReference type="SAM" id="MobiDB-lite"/>
    </source>
</evidence>